<keyword evidence="4" id="KW-1185">Reference proteome</keyword>
<feature type="transmembrane region" description="Helical" evidence="2">
    <location>
        <begin position="63"/>
        <end position="82"/>
    </location>
</feature>
<name>A0A7W6E408_9RHOB</name>
<comment type="caution">
    <text evidence="3">The sequence shown here is derived from an EMBL/GenBank/DDBJ whole genome shotgun (WGS) entry which is preliminary data.</text>
</comment>
<feature type="transmembrane region" description="Helical" evidence="2">
    <location>
        <begin position="207"/>
        <end position="230"/>
    </location>
</feature>
<dbReference type="Pfam" id="PF05656">
    <property type="entry name" value="DUF805"/>
    <property type="match status" value="1"/>
</dbReference>
<gene>
    <name evidence="3" type="ORF">GGR95_001495</name>
</gene>
<evidence type="ECO:0000256" key="2">
    <source>
        <dbReference type="SAM" id="Phobius"/>
    </source>
</evidence>
<dbReference type="InterPro" id="IPR008523">
    <property type="entry name" value="DUF805"/>
</dbReference>
<feature type="compositionally biased region" description="Polar residues" evidence="1">
    <location>
        <begin position="259"/>
        <end position="273"/>
    </location>
</feature>
<feature type="transmembrane region" description="Helical" evidence="2">
    <location>
        <begin position="94"/>
        <end position="119"/>
    </location>
</feature>
<dbReference type="PANTHER" id="PTHR34980">
    <property type="entry name" value="INNER MEMBRANE PROTEIN-RELATED-RELATED"/>
    <property type="match status" value="1"/>
</dbReference>
<evidence type="ECO:0000256" key="1">
    <source>
        <dbReference type="SAM" id="MobiDB-lite"/>
    </source>
</evidence>
<reference evidence="3 4" key="1">
    <citation type="submission" date="2020-08" db="EMBL/GenBank/DDBJ databases">
        <title>Genomic Encyclopedia of Type Strains, Phase IV (KMG-IV): sequencing the most valuable type-strain genomes for metagenomic binning, comparative biology and taxonomic classification.</title>
        <authorList>
            <person name="Goeker M."/>
        </authorList>
    </citation>
    <scope>NUCLEOTIDE SEQUENCE [LARGE SCALE GENOMIC DNA]</scope>
    <source>
        <strain evidence="3 4">DSM 102234</strain>
    </source>
</reference>
<dbReference type="EMBL" id="JACIEI010000003">
    <property type="protein sequence ID" value="MBB3993864.1"/>
    <property type="molecule type" value="Genomic_DNA"/>
</dbReference>
<keyword evidence="2" id="KW-1133">Transmembrane helix</keyword>
<proteinExistence type="predicted"/>
<sequence length="290" mass="32263">MKQFILCVWKFVARAFDFKGRSTRLEYWSVVPLVWALIVITLLDDMRQVQETLLEGQIPELNPFLYPSFVIFFVTLIPRLSLNIRRLHDSGRSLIFSLVPAFCMFSVLVLVSGLLGAMMNSSLTGVSDGPDDPANIIYPVRLYLSSPPEFWGEVFQIAKVLQATELGAINTLVDEILAQNGRVNIRRSNTDISIGIFGDISHTLAMIIIYVLLLLTPVSSFLTHMVFVLITSNPKANRYGKGAFRQNLGMNGQPHLGEQGQSGTTSAPQNKRQAEINSLYQKRVLGGQSG</sequence>
<protein>
    <submittedName>
        <fullName evidence="3">Uncharacterized membrane protein YhaH (DUF805 family)</fullName>
    </submittedName>
</protein>
<dbReference type="AlphaFoldDB" id="A0A7W6E408"/>
<feature type="transmembrane region" description="Helical" evidence="2">
    <location>
        <begin position="25"/>
        <end position="43"/>
    </location>
</feature>
<evidence type="ECO:0000313" key="3">
    <source>
        <dbReference type="EMBL" id="MBB3993864.1"/>
    </source>
</evidence>
<accession>A0A7W6E408</accession>
<dbReference type="PANTHER" id="PTHR34980:SF2">
    <property type="entry name" value="INNER MEMBRANE PROTEIN YHAH-RELATED"/>
    <property type="match status" value="1"/>
</dbReference>
<keyword evidence="2" id="KW-0472">Membrane</keyword>
<evidence type="ECO:0000313" key="4">
    <source>
        <dbReference type="Proteomes" id="UP000530268"/>
    </source>
</evidence>
<keyword evidence="2" id="KW-0812">Transmembrane</keyword>
<organism evidence="3 4">
    <name type="scientific">Sulfitobacter undariae</name>
    <dbReference type="NCBI Taxonomy" id="1563671"/>
    <lineage>
        <taxon>Bacteria</taxon>
        <taxon>Pseudomonadati</taxon>
        <taxon>Pseudomonadota</taxon>
        <taxon>Alphaproteobacteria</taxon>
        <taxon>Rhodobacterales</taxon>
        <taxon>Roseobacteraceae</taxon>
        <taxon>Sulfitobacter</taxon>
    </lineage>
</organism>
<dbReference type="Proteomes" id="UP000530268">
    <property type="component" value="Unassembled WGS sequence"/>
</dbReference>
<dbReference type="RefSeq" id="WP_184564333.1">
    <property type="nucleotide sequence ID" value="NZ_JACIEI010000003.1"/>
</dbReference>
<feature type="region of interest" description="Disordered" evidence="1">
    <location>
        <begin position="250"/>
        <end position="273"/>
    </location>
</feature>
<dbReference type="GO" id="GO:0005886">
    <property type="term" value="C:plasma membrane"/>
    <property type="evidence" value="ECO:0007669"/>
    <property type="project" value="TreeGrafter"/>
</dbReference>